<name>A0A7M5WJ25_9CNID</name>
<keyword evidence="4 6" id="KW-1133">Transmembrane helix</keyword>
<protein>
    <recommendedName>
        <fullName evidence="6">Anoctamin</fullName>
    </recommendedName>
</protein>
<feature type="transmembrane region" description="Helical" evidence="6">
    <location>
        <begin position="206"/>
        <end position="227"/>
    </location>
</feature>
<sequence>GVLITSLWVPTILGIIVFVYGFIVAYNTKEKVSVEAVTGWVTKAFDNNATPYFAVIICLWGTVFCEYWKRTNALLAYKWDVDLFEEQETNRPQFIGTTVKKNPVSGEYEPHYPKWRKVLKSMGSMSIILFMVCLVVTSVVSVVVYKVVSRVDWFKTITNGAFASSMTSSVLNSISILLLGRLYKTLAYKLTEWENHQTKTKYEDALILKLFGFQFVNSYASLFYIAFFRQRTSEGVFNLGTEYSDSCGDNNDCMSLLSLQVAVLMIAKPMPKFFSDIILPFVMKYARKLCCCFKRQSTNVVSSLELQQKDTSDDAEYEAYLRHEHKKPPLDDFTLSEYTEKVLQYGYLMMFAAAFPLAPLIALITNLIDMRVDARRMLWFNRRPFAERAEDIGMWFAILNFLNYVGMLTNALILGLTSQYGNQYKMKTFNVNLPSNVTAFNTITNQTVNSFPVTIESNNNLWIILIFENVVLAVKFVIAYAIPDIPESVSEAKSQEKIQLGKLLMRSGLTLGPGKTIKPETKQKTKQKQRNKKNRSSLKRVDENSGPSKRKSVGFDVESEN</sequence>
<evidence type="ECO:0000313" key="10">
    <source>
        <dbReference type="Proteomes" id="UP000594262"/>
    </source>
</evidence>
<evidence type="ECO:0000256" key="5">
    <source>
        <dbReference type="ARBA" id="ARBA00023136"/>
    </source>
</evidence>
<evidence type="ECO:0000259" key="8">
    <source>
        <dbReference type="Pfam" id="PF04547"/>
    </source>
</evidence>
<proteinExistence type="inferred from homology"/>
<feature type="transmembrane region" description="Helical" evidence="6">
    <location>
        <begin position="392"/>
        <end position="416"/>
    </location>
</feature>
<organism evidence="9 10">
    <name type="scientific">Clytia hemisphaerica</name>
    <dbReference type="NCBI Taxonomy" id="252671"/>
    <lineage>
        <taxon>Eukaryota</taxon>
        <taxon>Metazoa</taxon>
        <taxon>Cnidaria</taxon>
        <taxon>Hydrozoa</taxon>
        <taxon>Hydroidolina</taxon>
        <taxon>Leptothecata</taxon>
        <taxon>Obeliida</taxon>
        <taxon>Clytiidae</taxon>
        <taxon>Clytia</taxon>
    </lineage>
</organism>
<feature type="compositionally biased region" description="Basic residues" evidence="7">
    <location>
        <begin position="524"/>
        <end position="538"/>
    </location>
</feature>
<feature type="transmembrane region" description="Helical" evidence="6">
    <location>
        <begin position="49"/>
        <end position="68"/>
    </location>
</feature>
<keyword evidence="10" id="KW-1185">Reference proteome</keyword>
<comment type="similarity">
    <text evidence="2 6">Belongs to the anoctamin family.</text>
</comment>
<keyword evidence="3 6" id="KW-0812">Transmembrane</keyword>
<evidence type="ECO:0000256" key="7">
    <source>
        <dbReference type="SAM" id="MobiDB-lite"/>
    </source>
</evidence>
<feature type="domain" description="Anoctamin transmembrane" evidence="8">
    <location>
        <begin position="3"/>
        <end position="495"/>
    </location>
</feature>
<comment type="subcellular location">
    <subcellularLocation>
        <location evidence="1 6">Membrane</location>
        <topology evidence="1 6">Multi-pass membrane protein</topology>
    </subcellularLocation>
</comment>
<evidence type="ECO:0000256" key="2">
    <source>
        <dbReference type="ARBA" id="ARBA00009671"/>
    </source>
</evidence>
<dbReference type="Proteomes" id="UP000594262">
    <property type="component" value="Unplaced"/>
</dbReference>
<accession>A0A7M5WJ25</accession>
<keyword evidence="5 6" id="KW-0472">Membrane</keyword>
<dbReference type="GO" id="GO:0005886">
    <property type="term" value="C:plasma membrane"/>
    <property type="evidence" value="ECO:0007669"/>
    <property type="project" value="TreeGrafter"/>
</dbReference>
<dbReference type="GO" id="GO:0005254">
    <property type="term" value="F:chloride channel activity"/>
    <property type="evidence" value="ECO:0007669"/>
    <property type="project" value="TreeGrafter"/>
</dbReference>
<feature type="transmembrane region" description="Helical" evidence="6">
    <location>
        <begin position="126"/>
        <end position="148"/>
    </location>
</feature>
<dbReference type="InterPro" id="IPR007632">
    <property type="entry name" value="Anoctamin"/>
</dbReference>
<evidence type="ECO:0000256" key="3">
    <source>
        <dbReference type="ARBA" id="ARBA00022692"/>
    </source>
</evidence>
<dbReference type="Pfam" id="PF04547">
    <property type="entry name" value="Anoctamin"/>
    <property type="match status" value="1"/>
</dbReference>
<feature type="transmembrane region" description="Helical" evidence="6">
    <location>
        <begin position="7"/>
        <end position="26"/>
    </location>
</feature>
<evidence type="ECO:0000256" key="4">
    <source>
        <dbReference type="ARBA" id="ARBA00022989"/>
    </source>
</evidence>
<feature type="transmembrane region" description="Helical" evidence="6">
    <location>
        <begin position="345"/>
        <end position="368"/>
    </location>
</feature>
<evidence type="ECO:0000256" key="6">
    <source>
        <dbReference type="RuleBase" id="RU280814"/>
    </source>
</evidence>
<dbReference type="EnsemblMetazoa" id="CLYHEMT003269.1">
    <property type="protein sequence ID" value="CLYHEMP003269.1"/>
    <property type="gene ID" value="CLYHEMG003269"/>
</dbReference>
<evidence type="ECO:0000313" key="9">
    <source>
        <dbReference type="EnsemblMetazoa" id="CLYHEMP003269.1"/>
    </source>
</evidence>
<dbReference type="InterPro" id="IPR049452">
    <property type="entry name" value="Anoctamin_TM"/>
</dbReference>
<dbReference type="AlphaFoldDB" id="A0A7M5WJ25"/>
<feature type="region of interest" description="Disordered" evidence="7">
    <location>
        <begin position="512"/>
        <end position="561"/>
    </location>
</feature>
<feature type="transmembrane region" description="Helical" evidence="6">
    <location>
        <begin position="461"/>
        <end position="482"/>
    </location>
</feature>
<dbReference type="PANTHER" id="PTHR12308">
    <property type="entry name" value="ANOCTAMIN"/>
    <property type="match status" value="1"/>
</dbReference>
<evidence type="ECO:0000256" key="1">
    <source>
        <dbReference type="ARBA" id="ARBA00004141"/>
    </source>
</evidence>
<dbReference type="OrthoDB" id="296386at2759"/>
<reference evidence="9" key="1">
    <citation type="submission" date="2021-01" db="UniProtKB">
        <authorList>
            <consortium name="EnsemblMetazoa"/>
        </authorList>
    </citation>
    <scope>IDENTIFICATION</scope>
</reference>
<dbReference type="PANTHER" id="PTHR12308:SF73">
    <property type="entry name" value="ANOCTAMIN"/>
    <property type="match status" value="1"/>
</dbReference>
<feature type="transmembrane region" description="Helical" evidence="6">
    <location>
        <begin position="160"/>
        <end position="180"/>
    </location>
</feature>